<dbReference type="PIRSF" id="PIRSF000144">
    <property type="entry name" value="CbbBc"/>
    <property type="match status" value="1"/>
</dbReference>
<comment type="similarity">
    <text evidence="3">Belongs to the prokaryotic molybdopterin-containing oxidoreductase family.</text>
</comment>
<feature type="domain" description="Molybdopterin dinucleotide-binding" evidence="12">
    <location>
        <begin position="646"/>
        <end position="754"/>
    </location>
</feature>
<proteinExistence type="inferred from homology"/>
<keyword evidence="9" id="KW-0411">Iron-sulfur</keyword>
<dbReference type="InterPro" id="IPR041953">
    <property type="entry name" value="YdeP_MopB"/>
</dbReference>
<dbReference type="Gene3D" id="3.40.228.10">
    <property type="entry name" value="Dimethylsulfoxide Reductase, domain 2"/>
    <property type="match status" value="1"/>
</dbReference>
<dbReference type="InterPro" id="IPR006657">
    <property type="entry name" value="MoPterin_dinucl-bd_dom"/>
</dbReference>
<gene>
    <name evidence="13" type="primary">fdhF</name>
    <name evidence="13" type="ORF">GCM10007094_07900</name>
</gene>
<name>A0ABQ3E3K1_9HYPH</name>
<dbReference type="InterPro" id="IPR006656">
    <property type="entry name" value="Mopterin_OxRdtase"/>
</dbReference>
<feature type="compositionally biased region" description="Polar residues" evidence="10">
    <location>
        <begin position="740"/>
        <end position="750"/>
    </location>
</feature>
<evidence type="ECO:0000313" key="14">
    <source>
        <dbReference type="Proteomes" id="UP000637980"/>
    </source>
</evidence>
<dbReference type="InterPro" id="IPR050123">
    <property type="entry name" value="Prok_molybdopt-oxidoreductase"/>
</dbReference>
<evidence type="ECO:0000256" key="5">
    <source>
        <dbReference type="ARBA" id="ARBA00022505"/>
    </source>
</evidence>
<dbReference type="Pfam" id="PF00384">
    <property type="entry name" value="Molybdopterin"/>
    <property type="match status" value="1"/>
</dbReference>
<dbReference type="InterPro" id="IPR009010">
    <property type="entry name" value="Asp_de-COase-like_dom_sf"/>
</dbReference>
<evidence type="ECO:0000256" key="7">
    <source>
        <dbReference type="ARBA" id="ARBA00023002"/>
    </source>
</evidence>
<comment type="cofactor">
    <cofactor evidence="1">
        <name>Mo-bis(molybdopterin guanine dinucleotide)</name>
        <dbReference type="ChEBI" id="CHEBI:60539"/>
    </cofactor>
</comment>
<evidence type="ECO:0000256" key="9">
    <source>
        <dbReference type="ARBA" id="ARBA00023014"/>
    </source>
</evidence>
<evidence type="ECO:0000256" key="4">
    <source>
        <dbReference type="ARBA" id="ARBA00022485"/>
    </source>
</evidence>
<feature type="domain" description="Molybdopterin oxidoreductase" evidence="11">
    <location>
        <begin position="110"/>
        <end position="490"/>
    </location>
</feature>
<keyword evidence="4" id="KW-0004">4Fe-4S</keyword>
<reference evidence="14" key="1">
    <citation type="journal article" date="2019" name="Int. J. Syst. Evol. Microbiol.">
        <title>The Global Catalogue of Microorganisms (GCM) 10K type strain sequencing project: providing services to taxonomists for standard genome sequencing and annotation.</title>
        <authorList>
            <consortium name="The Broad Institute Genomics Platform"/>
            <consortium name="The Broad Institute Genome Sequencing Center for Infectious Disease"/>
            <person name="Wu L."/>
            <person name="Ma J."/>
        </authorList>
    </citation>
    <scope>NUCLEOTIDE SEQUENCE [LARGE SCALE GENOMIC DNA]</scope>
    <source>
        <strain evidence="14">KCTC 12861</strain>
    </source>
</reference>
<dbReference type="SUPFAM" id="SSF50692">
    <property type="entry name" value="ADC-like"/>
    <property type="match status" value="1"/>
</dbReference>
<dbReference type="PANTHER" id="PTHR43105">
    <property type="entry name" value="RESPIRATORY NITRATE REDUCTASE"/>
    <property type="match status" value="1"/>
</dbReference>
<evidence type="ECO:0000256" key="2">
    <source>
        <dbReference type="ARBA" id="ARBA00001966"/>
    </source>
</evidence>
<dbReference type="Gene3D" id="3.40.50.740">
    <property type="match status" value="1"/>
</dbReference>
<keyword evidence="5" id="KW-0500">Molybdenum</keyword>
<evidence type="ECO:0000256" key="6">
    <source>
        <dbReference type="ARBA" id="ARBA00022723"/>
    </source>
</evidence>
<comment type="cofactor">
    <cofactor evidence="2">
        <name>[4Fe-4S] cluster</name>
        <dbReference type="ChEBI" id="CHEBI:49883"/>
    </cofactor>
</comment>
<dbReference type="SUPFAM" id="SSF53706">
    <property type="entry name" value="Formate dehydrogenase/DMSO reductase, domains 1-3"/>
    <property type="match status" value="1"/>
</dbReference>
<dbReference type="PANTHER" id="PTHR43105:SF4">
    <property type="entry name" value="PROTEIN YDEP"/>
    <property type="match status" value="1"/>
</dbReference>
<dbReference type="RefSeq" id="WP_189435427.1">
    <property type="nucleotide sequence ID" value="NZ_BMXE01000001.1"/>
</dbReference>
<dbReference type="InterPro" id="IPR010046">
    <property type="entry name" value="Mopterin_OxRdtse_a_bac"/>
</dbReference>
<evidence type="ECO:0000256" key="1">
    <source>
        <dbReference type="ARBA" id="ARBA00001942"/>
    </source>
</evidence>
<dbReference type="CDD" id="cd02767">
    <property type="entry name" value="MopB_ydeP"/>
    <property type="match status" value="1"/>
</dbReference>
<evidence type="ECO:0000313" key="13">
    <source>
        <dbReference type="EMBL" id="GHB22172.1"/>
    </source>
</evidence>
<evidence type="ECO:0000259" key="12">
    <source>
        <dbReference type="Pfam" id="PF01568"/>
    </source>
</evidence>
<keyword evidence="6" id="KW-0479">Metal-binding</keyword>
<evidence type="ECO:0000256" key="10">
    <source>
        <dbReference type="SAM" id="MobiDB-lite"/>
    </source>
</evidence>
<evidence type="ECO:0000256" key="3">
    <source>
        <dbReference type="ARBA" id="ARBA00010312"/>
    </source>
</evidence>
<evidence type="ECO:0000256" key="8">
    <source>
        <dbReference type="ARBA" id="ARBA00023004"/>
    </source>
</evidence>
<dbReference type="EMBL" id="BMXE01000001">
    <property type="protein sequence ID" value="GHB22172.1"/>
    <property type="molecule type" value="Genomic_DNA"/>
</dbReference>
<dbReference type="CDD" id="cd02787">
    <property type="entry name" value="MopB_CT_ydeP"/>
    <property type="match status" value="1"/>
</dbReference>
<accession>A0ABQ3E3K1</accession>
<keyword evidence="14" id="KW-1185">Reference proteome</keyword>
<comment type="caution">
    <text evidence="13">The sequence shown here is derived from an EMBL/GenBank/DDBJ whole genome shotgun (WGS) entry which is preliminary data.</text>
</comment>
<keyword evidence="7" id="KW-0560">Oxidoreductase</keyword>
<dbReference type="Gene3D" id="2.40.40.20">
    <property type="match status" value="1"/>
</dbReference>
<dbReference type="Pfam" id="PF01568">
    <property type="entry name" value="Molydop_binding"/>
    <property type="match status" value="1"/>
</dbReference>
<feature type="region of interest" description="Disordered" evidence="10">
    <location>
        <begin position="740"/>
        <end position="764"/>
    </location>
</feature>
<dbReference type="Proteomes" id="UP000637980">
    <property type="component" value="Unassembled WGS sequence"/>
</dbReference>
<keyword evidence="8" id="KW-0408">Iron</keyword>
<evidence type="ECO:0000259" key="11">
    <source>
        <dbReference type="Pfam" id="PF00384"/>
    </source>
</evidence>
<dbReference type="InterPro" id="IPR037951">
    <property type="entry name" value="MopB_CT_YdeP"/>
</dbReference>
<protein>
    <submittedName>
        <fullName evidence="13">Oxidoreductase</fullName>
    </submittedName>
</protein>
<dbReference type="NCBIfam" id="TIGR01701">
    <property type="entry name" value="Fdhalpha-like"/>
    <property type="match status" value="1"/>
</dbReference>
<sequence>MSDSIIAKKSTAPVGGWGAVWRCGQALMQNTSLFPALQSVRQINQPDGFVGPGSAWTAPEKTSSIEFCESGVKAVAAEMTDKKVTEALLQDYTVSQLRTLSDFELEDLGRLTAPLRYNRLTDRYSEITWAEAFKEIGAELRALKDPKQAVFYASGRASNEAAFLYQLFGRLYGTTNFPSSSNMCHEASCIALEEAIGSSCGSVSLEDFGKADAIFVFGHNPGANDPRMLPVLRAATRRGAHVVSFNPFKERGLERFADPKNPLEMMRLGSSPVASHFFTPKLGGDMAAVRGMVKAILAWDYERILTHSLIDRVFIDEHCAGFEAYEKALELTPWKEIEDQSGLSRDQIERAALIYLQSDKPIITWGTGLTQHKHSVATIREIMNLLFLCGNVGKAGAGACPMPGHLNTQGIRRMGLTSRPSADLLDALKQAFTFDPPSDRGTDVVDTIKQMHDRKLRVFIGLGGNFARSAPDTDLTEEALRKCRLTVNIATKLNRSHLMTGALSYILPCLGRSERDEQRSGEQMVTIEDIFSRVRSSSGVNPPASDLLMSELAIVAGLARATLGSQKINWSQLINDYDQIREKIEEVLPVFAGFDGWVRTPGGFSLSNPIAGRRWATASGKAEFSASSLPLATSAQQTAKASKLTFTLQSLRANDQFNTSIYTSNDPYRGISGGRQVVFMNPIDMRRAGISKGDRVDLRGMNEDGRTRQALGFQVVPYDIPEGCVASYFPEVNVLVPVSSTGDQSGTPTSKAVPVSISKSLRRA</sequence>
<organism evidence="13 14">
    <name type="scientific">Pseudovibrio japonicus</name>
    <dbReference type="NCBI Taxonomy" id="366534"/>
    <lineage>
        <taxon>Bacteria</taxon>
        <taxon>Pseudomonadati</taxon>
        <taxon>Pseudomonadota</taxon>
        <taxon>Alphaproteobacteria</taxon>
        <taxon>Hyphomicrobiales</taxon>
        <taxon>Stappiaceae</taxon>
        <taxon>Pseudovibrio</taxon>
    </lineage>
</organism>